<sequence length="153" mass="17692">MKKRQYFKSLYVVLLGSVCWLSVNAQSQLFTPEQITKIENQLIGEHKLSLQWVSWETFGSVDILRDADGLSIEGIQELNGNFVSLFGKIKVIDEKAFLFTGEIVTRVDHINNGKACIRQGTYEFRATGKRKYWRLQQMENPCDPVTDYVDVYF</sequence>
<dbReference type="EMBL" id="UGTV01000015">
    <property type="protein sequence ID" value="SUC08764.1"/>
    <property type="molecule type" value="Genomic_DNA"/>
</dbReference>
<name>A0A379ES57_9PAST</name>
<evidence type="ECO:0000313" key="3">
    <source>
        <dbReference type="Proteomes" id="UP000254704"/>
    </source>
</evidence>
<feature type="signal peptide" evidence="1">
    <location>
        <begin position="1"/>
        <end position="25"/>
    </location>
</feature>
<proteinExistence type="predicted"/>
<protein>
    <submittedName>
        <fullName evidence="2">Uncharacterized protein</fullName>
    </submittedName>
</protein>
<accession>A0A379ES57</accession>
<keyword evidence="1" id="KW-0732">Signal</keyword>
<dbReference type="RefSeq" id="WP_115322321.1">
    <property type="nucleotide sequence ID" value="NZ_UGTV01000015.1"/>
</dbReference>
<gene>
    <name evidence="2" type="ORF">NCTC11621_00245</name>
</gene>
<organism evidence="2 3">
    <name type="scientific">Pasteurella canis</name>
    <dbReference type="NCBI Taxonomy" id="753"/>
    <lineage>
        <taxon>Bacteria</taxon>
        <taxon>Pseudomonadati</taxon>
        <taxon>Pseudomonadota</taxon>
        <taxon>Gammaproteobacteria</taxon>
        <taxon>Pasteurellales</taxon>
        <taxon>Pasteurellaceae</taxon>
        <taxon>Pasteurella</taxon>
    </lineage>
</organism>
<dbReference type="Proteomes" id="UP000254704">
    <property type="component" value="Unassembled WGS sequence"/>
</dbReference>
<dbReference type="AlphaFoldDB" id="A0A379ES57"/>
<reference evidence="2 3" key="1">
    <citation type="submission" date="2018-06" db="EMBL/GenBank/DDBJ databases">
        <authorList>
            <consortium name="Pathogen Informatics"/>
            <person name="Doyle S."/>
        </authorList>
    </citation>
    <scope>NUCLEOTIDE SEQUENCE [LARGE SCALE GENOMIC DNA]</scope>
    <source>
        <strain evidence="2 3">NCTC11621</strain>
    </source>
</reference>
<evidence type="ECO:0000256" key="1">
    <source>
        <dbReference type="SAM" id="SignalP"/>
    </source>
</evidence>
<feature type="chain" id="PRO_5016912690" evidence="1">
    <location>
        <begin position="26"/>
        <end position="153"/>
    </location>
</feature>
<evidence type="ECO:0000313" key="2">
    <source>
        <dbReference type="EMBL" id="SUC08764.1"/>
    </source>
</evidence>